<dbReference type="PRINTS" id="PR00961">
    <property type="entry name" value="HUDSXLRNA"/>
</dbReference>
<name>A0A0N5BZW9_STREA</name>
<evidence type="ECO:0000256" key="3">
    <source>
        <dbReference type="ARBA" id="ARBA00022884"/>
    </source>
</evidence>
<dbReference type="FunFam" id="3.30.70.330:FF:000383">
    <property type="entry name" value="Sex lethal, isoform D"/>
    <property type="match status" value="1"/>
</dbReference>
<feature type="compositionally biased region" description="Basic and acidic residues" evidence="6">
    <location>
        <begin position="41"/>
        <end position="69"/>
    </location>
</feature>
<dbReference type="WBParaSite" id="SPAL_0001130700.1">
    <property type="protein sequence ID" value="SPAL_0001130700.1"/>
    <property type="gene ID" value="SPAL_0001130700"/>
</dbReference>
<evidence type="ECO:0000313" key="8">
    <source>
        <dbReference type="Proteomes" id="UP000046392"/>
    </source>
</evidence>
<evidence type="ECO:0000256" key="1">
    <source>
        <dbReference type="ARBA" id="ARBA00004123"/>
    </source>
</evidence>
<dbReference type="PANTHER" id="PTHR48027">
    <property type="entry name" value="HETEROGENEOUS NUCLEAR RIBONUCLEOPROTEIN 87F-RELATED"/>
    <property type="match status" value="1"/>
</dbReference>
<dbReference type="InterPro" id="IPR012677">
    <property type="entry name" value="Nucleotide-bd_a/b_plait_sf"/>
</dbReference>
<feature type="region of interest" description="Disordered" evidence="6">
    <location>
        <begin position="297"/>
        <end position="325"/>
    </location>
</feature>
<evidence type="ECO:0000313" key="9">
    <source>
        <dbReference type="WBParaSite" id="SPAL_0001130700.1"/>
    </source>
</evidence>
<dbReference type="InterPro" id="IPR035979">
    <property type="entry name" value="RBD_domain_sf"/>
</dbReference>
<evidence type="ECO:0000256" key="5">
    <source>
        <dbReference type="PROSITE-ProRule" id="PRU00176"/>
    </source>
</evidence>
<keyword evidence="4" id="KW-0539">Nucleus</keyword>
<dbReference type="InterPro" id="IPR052462">
    <property type="entry name" value="SLIRP/GR-RBP-like"/>
</dbReference>
<proteinExistence type="predicted"/>
<dbReference type="GO" id="GO:0009967">
    <property type="term" value="P:positive regulation of signal transduction"/>
    <property type="evidence" value="ECO:0007669"/>
    <property type="project" value="UniProtKB-ARBA"/>
</dbReference>
<dbReference type="GO" id="GO:0003729">
    <property type="term" value="F:mRNA binding"/>
    <property type="evidence" value="ECO:0007669"/>
    <property type="project" value="UniProtKB-ARBA"/>
</dbReference>
<dbReference type="GO" id="GO:1990904">
    <property type="term" value="C:ribonucleoprotein complex"/>
    <property type="evidence" value="ECO:0007669"/>
    <property type="project" value="InterPro"/>
</dbReference>
<dbReference type="Gene3D" id="3.30.70.330">
    <property type="match status" value="2"/>
</dbReference>
<keyword evidence="2" id="KW-0677">Repeat</keyword>
<evidence type="ECO:0000256" key="4">
    <source>
        <dbReference type="ARBA" id="ARBA00023242"/>
    </source>
</evidence>
<dbReference type="GO" id="GO:0008266">
    <property type="term" value="F:poly(U) RNA binding"/>
    <property type="evidence" value="ECO:0007669"/>
    <property type="project" value="UniProtKB-ARBA"/>
</dbReference>
<feature type="region of interest" description="Disordered" evidence="6">
    <location>
        <begin position="41"/>
        <end position="77"/>
    </location>
</feature>
<evidence type="ECO:0000256" key="2">
    <source>
        <dbReference type="ARBA" id="ARBA00022737"/>
    </source>
</evidence>
<feature type="compositionally biased region" description="Low complexity" evidence="6">
    <location>
        <begin position="312"/>
        <end position="325"/>
    </location>
</feature>
<dbReference type="STRING" id="174720.A0A0N5BZW9"/>
<sequence>MAEIKVEYTVVDGKTSVNQLNNSNNGNNDTDSFKNMDEKKQNINKQSNREYDGDDRHSCSDSSDARPESTENSENNRNLIINYLPTSFKNDDLREYFSKFGPIESCKLICDKITGQSLGYGFVQFVNANDAITAREKCNEAVILDKKIRVSFARPSSEQIKGANLYVSGLAKDITEELLKEMFNRFGEIINARVLRDTATGKPKGVGFVRFNTKKEAQTAIDVMNGSQPPHSAKPLNVKFANSVVNTAQVPTGLVTLPLSQTPNIITPQIVDPFLMQQLLNVSNYINDRNILGLSDAGPIRGTKKSNHRNNPLGGTPTTQQTPGTQNLIWPNQPILLNQQVPLLQYVQPTQLSQVQHLAPVYGQQQAAAANLYANAAAGLGYPNLNALSQQIPAAAVAATLPNVSLFPTPTSELQLNSNYSLYGGKLAFNTTK</sequence>
<keyword evidence="3 5" id="KW-0694">RNA-binding</keyword>
<organism evidence="8 9">
    <name type="scientific">Strongyloides papillosus</name>
    <name type="common">Intestinal threadworm</name>
    <dbReference type="NCBI Taxonomy" id="174720"/>
    <lineage>
        <taxon>Eukaryota</taxon>
        <taxon>Metazoa</taxon>
        <taxon>Ecdysozoa</taxon>
        <taxon>Nematoda</taxon>
        <taxon>Chromadorea</taxon>
        <taxon>Rhabditida</taxon>
        <taxon>Tylenchina</taxon>
        <taxon>Panagrolaimomorpha</taxon>
        <taxon>Strongyloidoidea</taxon>
        <taxon>Strongyloididae</taxon>
        <taxon>Strongyloides</taxon>
    </lineage>
</organism>
<dbReference type="FunFam" id="3.30.70.330:FF:000205">
    <property type="entry name" value="Sex lethal, isoform B"/>
    <property type="match status" value="1"/>
</dbReference>
<reference evidence="9" key="1">
    <citation type="submission" date="2017-02" db="UniProtKB">
        <authorList>
            <consortium name="WormBaseParasite"/>
        </authorList>
    </citation>
    <scope>IDENTIFICATION</scope>
</reference>
<dbReference type="Proteomes" id="UP000046392">
    <property type="component" value="Unplaced"/>
</dbReference>
<protein>
    <submittedName>
        <fullName evidence="9">ELAV-like protein 2</fullName>
    </submittedName>
</protein>
<feature type="domain" description="RRM" evidence="7">
    <location>
        <begin position="163"/>
        <end position="243"/>
    </location>
</feature>
<dbReference type="GO" id="GO:0005634">
    <property type="term" value="C:nucleus"/>
    <property type="evidence" value="ECO:0007669"/>
    <property type="project" value="UniProtKB-SubCell"/>
</dbReference>
<dbReference type="AlphaFoldDB" id="A0A0N5BZW9"/>
<dbReference type="Pfam" id="PF00076">
    <property type="entry name" value="RRM_1"/>
    <property type="match status" value="2"/>
</dbReference>
<dbReference type="SMART" id="SM00360">
    <property type="entry name" value="RRM"/>
    <property type="match status" value="2"/>
</dbReference>
<dbReference type="InterPro" id="IPR002343">
    <property type="entry name" value="Hud_Sxl_RNA"/>
</dbReference>
<feature type="domain" description="RRM" evidence="7">
    <location>
        <begin position="77"/>
        <end position="155"/>
    </location>
</feature>
<keyword evidence="8" id="KW-1185">Reference proteome</keyword>
<comment type="subcellular location">
    <subcellularLocation>
        <location evidence="1">Nucleus</location>
    </subcellularLocation>
</comment>
<accession>A0A0N5BZW9</accession>
<evidence type="ECO:0000256" key="6">
    <source>
        <dbReference type="SAM" id="MobiDB-lite"/>
    </source>
</evidence>
<dbReference type="GO" id="GO:0010629">
    <property type="term" value="P:negative regulation of gene expression"/>
    <property type="evidence" value="ECO:0007669"/>
    <property type="project" value="UniProtKB-ARBA"/>
</dbReference>
<dbReference type="PROSITE" id="PS50102">
    <property type="entry name" value="RRM"/>
    <property type="match status" value="2"/>
</dbReference>
<evidence type="ECO:0000259" key="7">
    <source>
        <dbReference type="PROSITE" id="PS50102"/>
    </source>
</evidence>
<dbReference type="GO" id="GO:0050686">
    <property type="term" value="P:negative regulation of mRNA processing"/>
    <property type="evidence" value="ECO:0007669"/>
    <property type="project" value="UniProtKB-ARBA"/>
</dbReference>
<dbReference type="GO" id="GO:0005737">
    <property type="term" value="C:cytoplasm"/>
    <property type="evidence" value="ECO:0007669"/>
    <property type="project" value="UniProtKB-ARBA"/>
</dbReference>
<dbReference type="SUPFAM" id="SSF54928">
    <property type="entry name" value="RNA-binding domain, RBD"/>
    <property type="match status" value="1"/>
</dbReference>
<dbReference type="InterPro" id="IPR000504">
    <property type="entry name" value="RRM_dom"/>
</dbReference>